<dbReference type="PROSITE" id="PS50878">
    <property type="entry name" value="RT_POL"/>
    <property type="match status" value="1"/>
</dbReference>
<dbReference type="PANTHER" id="PTHR47027:SF20">
    <property type="entry name" value="REVERSE TRANSCRIPTASE-LIKE PROTEIN WITH RNA-DIRECTED DNA POLYMERASE DOMAIN"/>
    <property type="match status" value="1"/>
</dbReference>
<evidence type="ECO:0000313" key="3">
    <source>
        <dbReference type="Proteomes" id="UP000663842"/>
    </source>
</evidence>
<gene>
    <name evidence="2" type="ORF">UXM345_LOCUS17978</name>
</gene>
<proteinExistence type="predicted"/>
<organism evidence="2 3">
    <name type="scientific">Rotaria magnacalcarata</name>
    <dbReference type="NCBI Taxonomy" id="392030"/>
    <lineage>
        <taxon>Eukaryota</taxon>
        <taxon>Metazoa</taxon>
        <taxon>Spiralia</taxon>
        <taxon>Gnathifera</taxon>
        <taxon>Rotifera</taxon>
        <taxon>Eurotatoria</taxon>
        <taxon>Bdelloidea</taxon>
        <taxon>Philodinida</taxon>
        <taxon>Philodinidae</taxon>
        <taxon>Rotaria</taxon>
    </lineage>
</organism>
<name>A0A819QWF0_9BILA</name>
<dbReference type="CDD" id="cd01650">
    <property type="entry name" value="RT_nLTR_like"/>
    <property type="match status" value="1"/>
</dbReference>
<dbReference type="SUPFAM" id="SSF56672">
    <property type="entry name" value="DNA/RNA polymerases"/>
    <property type="match status" value="1"/>
</dbReference>
<protein>
    <recommendedName>
        <fullName evidence="1">Reverse transcriptase domain-containing protein</fullName>
    </recommendedName>
</protein>
<dbReference type="EMBL" id="CAJOBF010002390">
    <property type="protein sequence ID" value="CAF4030744.1"/>
    <property type="molecule type" value="Genomic_DNA"/>
</dbReference>
<dbReference type="AlphaFoldDB" id="A0A819QWF0"/>
<comment type="caution">
    <text evidence="2">The sequence shown here is derived from an EMBL/GenBank/DDBJ whole genome shotgun (WGS) entry which is preliminary data.</text>
</comment>
<sequence length="570" mass="66229">MDQIFILKMVMERSREFNQPLHMCFIDLKKAYDSVNRKTLWRVCRAYGLSQKIVRMVQLLYEDTSAQIRIDYDVSESFAMNTGVRQGCILSPILFNVYIDYIMKQVIQQANVQGVTLSYRLGDFWLTDRGNGSHKVHLLTLMYADDIVVMCDSPKNLEHFIKVFERVTNDFGLSMNIQKTCTMSLKQFEKTIGKNETKGKEKDASSNIVIRDQNIETVDNFNYLGCNIANDQTQAKEIEVRIGKASNAFNSLRRIVWYRKCISIQAKVRIFKACILPVLLYGSEIWCLKAVEEQRLNTFYMKCLRTLLSVGRVGRMRNDLILELSGQPSLEKILRRNRLMWFGHVNRMDNEEDRPMLPEKVLFSSFTDAKRPPHEVKLRWKDKIAKDLTMCEIKNWRREVQDKEMWRKTINKEVKSTTVRSDAAHVMHEHKERAKKRRTNERLLDYNKKMNTPPSTTTVINVDATCSICGRTFKSKRGMNIHKRVCIQKQSTNASTDTKTNEMHQLTTASTSNKNTTTKNIKIIDLLIKKDKNQYVCPNSMCQKILKAQGATMHVKPCAKAWLIEQGVQI</sequence>
<evidence type="ECO:0000259" key="1">
    <source>
        <dbReference type="PROSITE" id="PS50878"/>
    </source>
</evidence>
<dbReference type="PANTHER" id="PTHR47027">
    <property type="entry name" value="REVERSE TRANSCRIPTASE DOMAIN-CONTAINING PROTEIN"/>
    <property type="match status" value="1"/>
</dbReference>
<dbReference type="Proteomes" id="UP000663842">
    <property type="component" value="Unassembled WGS sequence"/>
</dbReference>
<feature type="domain" description="Reverse transcriptase" evidence="1">
    <location>
        <begin position="1"/>
        <end position="228"/>
    </location>
</feature>
<dbReference type="InterPro" id="IPR043502">
    <property type="entry name" value="DNA/RNA_pol_sf"/>
</dbReference>
<accession>A0A819QWF0</accession>
<dbReference type="InterPro" id="IPR000477">
    <property type="entry name" value="RT_dom"/>
</dbReference>
<dbReference type="Pfam" id="PF00078">
    <property type="entry name" value="RVT_1"/>
    <property type="match status" value="1"/>
</dbReference>
<reference evidence="2" key="1">
    <citation type="submission" date="2021-02" db="EMBL/GenBank/DDBJ databases">
        <authorList>
            <person name="Nowell W R."/>
        </authorList>
    </citation>
    <scope>NUCLEOTIDE SEQUENCE</scope>
</reference>
<evidence type="ECO:0000313" key="2">
    <source>
        <dbReference type="EMBL" id="CAF4030744.1"/>
    </source>
</evidence>